<reference evidence="1 2" key="1">
    <citation type="submission" date="2023-07" db="EMBL/GenBank/DDBJ databases">
        <title>Sequencing the genomes of 1000 actinobacteria strains.</title>
        <authorList>
            <person name="Klenk H.-P."/>
        </authorList>
    </citation>
    <scope>NUCLEOTIDE SEQUENCE [LARGE SCALE GENOMIC DNA]</scope>
    <source>
        <strain evidence="1 2">DSM 44508</strain>
    </source>
</reference>
<sequence length="61" mass="6841">MCVAGVLGSASTSLKRIDADFLFLQLIAQLPVCLCRHGAQVMRVREDEAVKKWFLVFCSLR</sequence>
<accession>A0ABU2B4T6</accession>
<name>A0ABU2B4T6_9CORY</name>
<evidence type="ECO:0000313" key="1">
    <source>
        <dbReference type="EMBL" id="MDR7353613.1"/>
    </source>
</evidence>
<protein>
    <recommendedName>
        <fullName evidence="3">Secreted protein</fullName>
    </recommendedName>
</protein>
<gene>
    <name evidence="1" type="ORF">J2S37_000151</name>
</gene>
<dbReference type="Proteomes" id="UP001183619">
    <property type="component" value="Unassembled WGS sequence"/>
</dbReference>
<comment type="caution">
    <text evidence="1">The sequence shown here is derived from an EMBL/GenBank/DDBJ whole genome shotgun (WGS) entry which is preliminary data.</text>
</comment>
<proteinExistence type="predicted"/>
<evidence type="ECO:0000313" key="2">
    <source>
        <dbReference type="Proteomes" id="UP001183619"/>
    </source>
</evidence>
<keyword evidence="2" id="KW-1185">Reference proteome</keyword>
<organism evidence="1 2">
    <name type="scientific">Corynebacterium felinum</name>
    <dbReference type="NCBI Taxonomy" id="131318"/>
    <lineage>
        <taxon>Bacteria</taxon>
        <taxon>Bacillati</taxon>
        <taxon>Actinomycetota</taxon>
        <taxon>Actinomycetes</taxon>
        <taxon>Mycobacteriales</taxon>
        <taxon>Corynebacteriaceae</taxon>
        <taxon>Corynebacterium</taxon>
    </lineage>
</organism>
<dbReference type="EMBL" id="JAVDYF010000001">
    <property type="protein sequence ID" value="MDR7353613.1"/>
    <property type="molecule type" value="Genomic_DNA"/>
</dbReference>
<evidence type="ECO:0008006" key="3">
    <source>
        <dbReference type="Google" id="ProtNLM"/>
    </source>
</evidence>